<dbReference type="PANTHER" id="PTHR43283">
    <property type="entry name" value="BETA-LACTAMASE-RELATED"/>
    <property type="match status" value="1"/>
</dbReference>
<reference evidence="3" key="1">
    <citation type="submission" date="2018-10" db="EMBL/GenBank/DDBJ databases">
        <title>FDA dAtabase for Regulatory Grade micrObial Sequences (FDA-ARGOS): Supporting development and validation of Infectious Disease Dx tests.</title>
        <authorList>
            <person name="Minogue T."/>
            <person name="Wolcott M."/>
            <person name="Wasieloski L."/>
            <person name="Aguilar W."/>
            <person name="Moore D."/>
            <person name="Jaissle J."/>
            <person name="Tallon L."/>
            <person name="Sadzewicz L."/>
            <person name="Zhao X."/>
            <person name="Vavikolanu K."/>
            <person name="Mehta A."/>
            <person name="Aluvathingal J."/>
            <person name="Nadendla S."/>
            <person name="Yan Y."/>
            <person name="Sichtig H."/>
        </authorList>
    </citation>
    <scope>NUCLEOTIDE SEQUENCE [LARGE SCALE GENOMIC DNA]</scope>
    <source>
        <strain evidence="3">FDAARGOS_588</strain>
    </source>
</reference>
<gene>
    <name evidence="2" type="ORF">EGT70_05310</name>
</gene>
<proteinExistence type="predicted"/>
<dbReference type="PANTHER" id="PTHR43283:SF3">
    <property type="entry name" value="BETA-LACTAMASE FAMILY PROTEIN (AFU_ORTHOLOGUE AFUA_5G07500)"/>
    <property type="match status" value="1"/>
</dbReference>
<protein>
    <submittedName>
        <fullName evidence="2">Esterase</fullName>
    </submittedName>
</protein>
<dbReference type="EMBL" id="RKJW01000001">
    <property type="protein sequence ID" value="RPA29039.1"/>
    <property type="molecule type" value="Genomic_DNA"/>
</dbReference>
<accession>A0AAX1XCX0</accession>
<dbReference type="InterPro" id="IPR050789">
    <property type="entry name" value="Diverse_Enzym_Activities"/>
</dbReference>
<dbReference type="SUPFAM" id="SSF56601">
    <property type="entry name" value="beta-lactamase/transpeptidase-like"/>
    <property type="match status" value="1"/>
</dbReference>
<name>A0AAX1XCX0_BURML</name>
<evidence type="ECO:0000313" key="3">
    <source>
        <dbReference type="Proteomes" id="UP000269379"/>
    </source>
</evidence>
<evidence type="ECO:0000313" key="2">
    <source>
        <dbReference type="EMBL" id="RPA29039.1"/>
    </source>
</evidence>
<dbReference type="InterPro" id="IPR012338">
    <property type="entry name" value="Beta-lactam/transpept-like"/>
</dbReference>
<dbReference type="Proteomes" id="UP000269379">
    <property type="component" value="Unassembled WGS sequence"/>
</dbReference>
<dbReference type="Gene3D" id="3.40.710.10">
    <property type="entry name" value="DD-peptidase/beta-lactamase superfamily"/>
    <property type="match status" value="1"/>
</dbReference>
<feature type="domain" description="Beta-lactamase-related" evidence="1">
    <location>
        <begin position="33"/>
        <end position="392"/>
    </location>
</feature>
<dbReference type="InterPro" id="IPR001466">
    <property type="entry name" value="Beta-lactam-related"/>
</dbReference>
<dbReference type="Pfam" id="PF00144">
    <property type="entry name" value="Beta-lactamase"/>
    <property type="match status" value="1"/>
</dbReference>
<organism evidence="2 3">
    <name type="scientific">Burkholderia mallei</name>
    <name type="common">Pseudomonas mallei</name>
    <dbReference type="NCBI Taxonomy" id="13373"/>
    <lineage>
        <taxon>Bacteria</taxon>
        <taxon>Pseudomonadati</taxon>
        <taxon>Pseudomonadota</taxon>
        <taxon>Betaproteobacteria</taxon>
        <taxon>Burkholderiales</taxon>
        <taxon>Burkholderiaceae</taxon>
        <taxon>Burkholderia</taxon>
        <taxon>pseudomallei group</taxon>
    </lineage>
</organism>
<dbReference type="AlphaFoldDB" id="A0AAX1XCX0"/>
<comment type="caution">
    <text evidence="2">The sequence shown here is derived from an EMBL/GenBank/DDBJ whole genome shotgun (WGS) entry which is preliminary data.</text>
</comment>
<evidence type="ECO:0000259" key="1">
    <source>
        <dbReference type="Pfam" id="PF00144"/>
    </source>
</evidence>
<sequence length="404" mass="42263">MRIHTMNSAFDAPASAAAAAFPPADDAALAARLDRVLGAALGERRIVGAVALAARHGRLVYRRAHGLAERETQRPMREDTLFRLSSITKPIVTVAVLRLVADGRMALDAPITRWLPDFAPALPGGRAPALSVHQLLTHTAGLSYWLLEAPGSAYHTLGVSDGIDLVDFDLAENLRRIAAAPLAFEPGSAWRYSLALDVLGAAIERETGRALPDAVARLVTTPLGMRDTGFVAADPARFAVAYANAAPEPARITDNLDVPLPEGHGVAVRFAPSRVFDATAFASGGAGMYGSADDVLRVLETIRTGGDGFLPAALVAAMRTDHTGPAAGTRGPGWGFGYGGAVLSDPALAQSPQSAGTLQWGGVYGHSWFVDAARGLTVLLMTNTAYEGMSGPLTLEVRDAVYGV</sequence>